<dbReference type="SUPFAM" id="SSF55729">
    <property type="entry name" value="Acyl-CoA N-acyltransferases (Nat)"/>
    <property type="match status" value="1"/>
</dbReference>
<organism evidence="2 3">
    <name type="scientific">Streptococcus merionis</name>
    <dbReference type="NCBI Taxonomy" id="400065"/>
    <lineage>
        <taxon>Bacteria</taxon>
        <taxon>Bacillati</taxon>
        <taxon>Bacillota</taxon>
        <taxon>Bacilli</taxon>
        <taxon>Lactobacillales</taxon>
        <taxon>Streptococcaceae</taxon>
        <taxon>Streptococcus</taxon>
    </lineage>
</organism>
<dbReference type="OrthoDB" id="156739at2"/>
<dbReference type="AlphaFoldDB" id="A0A239SVI1"/>
<dbReference type="STRING" id="1123308.GCA_000380085_01850"/>
<keyword evidence="2" id="KW-0808">Transferase</keyword>
<dbReference type="KEGG" id="smen:SAMEA4412692_1210"/>
<proteinExistence type="predicted"/>
<feature type="domain" description="N-acetyltransferase" evidence="1">
    <location>
        <begin position="2"/>
        <end position="171"/>
    </location>
</feature>
<keyword evidence="3" id="KW-1185">Reference proteome</keyword>
<evidence type="ECO:0000313" key="3">
    <source>
        <dbReference type="Proteomes" id="UP000215185"/>
    </source>
</evidence>
<protein>
    <submittedName>
        <fullName evidence="2">GNAT family acetyltransferase</fullName>
    </submittedName>
</protein>
<dbReference type="Pfam" id="PF00583">
    <property type="entry name" value="Acetyltransf_1"/>
    <property type="match status" value="1"/>
</dbReference>
<dbReference type="CDD" id="cd04301">
    <property type="entry name" value="NAT_SF"/>
    <property type="match status" value="1"/>
</dbReference>
<dbReference type="InterPro" id="IPR016181">
    <property type="entry name" value="Acyl_CoA_acyltransferase"/>
</dbReference>
<dbReference type="PANTHER" id="PTHR39173:SF1">
    <property type="entry name" value="ACETYLTRANSFERASE"/>
    <property type="match status" value="1"/>
</dbReference>
<dbReference type="InterPro" id="IPR000182">
    <property type="entry name" value="GNAT_dom"/>
</dbReference>
<accession>A0A239SVI1</accession>
<dbReference type="GO" id="GO:0016747">
    <property type="term" value="F:acyltransferase activity, transferring groups other than amino-acyl groups"/>
    <property type="evidence" value="ECO:0007669"/>
    <property type="project" value="InterPro"/>
</dbReference>
<name>A0A239SVI1_9STRE</name>
<dbReference type="Gene3D" id="3.40.630.30">
    <property type="match status" value="1"/>
</dbReference>
<dbReference type="Proteomes" id="UP000215185">
    <property type="component" value="Chromosome 1"/>
</dbReference>
<dbReference type="PROSITE" id="PS51186">
    <property type="entry name" value="GNAT"/>
    <property type="match status" value="1"/>
</dbReference>
<reference evidence="2 3" key="1">
    <citation type="submission" date="2017-06" db="EMBL/GenBank/DDBJ databases">
        <authorList>
            <consortium name="Pathogen Informatics"/>
        </authorList>
    </citation>
    <scope>NUCLEOTIDE SEQUENCE [LARGE SCALE GENOMIC DNA]</scope>
    <source>
        <strain evidence="2 3">NCTC13788</strain>
    </source>
</reference>
<dbReference type="EMBL" id="LT906439">
    <property type="protein sequence ID" value="SNU88734.1"/>
    <property type="molecule type" value="Genomic_DNA"/>
</dbReference>
<gene>
    <name evidence="2" type="ORF">SAMEA4412692_01210</name>
</gene>
<dbReference type="RefSeq" id="WP_018374393.1">
    <property type="nucleotide sequence ID" value="NZ_LT906439.1"/>
</dbReference>
<evidence type="ECO:0000313" key="2">
    <source>
        <dbReference type="EMBL" id="SNU88734.1"/>
    </source>
</evidence>
<evidence type="ECO:0000259" key="1">
    <source>
        <dbReference type="PROSITE" id="PS51186"/>
    </source>
</evidence>
<dbReference type="eggNOG" id="COG3981">
    <property type="taxonomic scope" value="Bacteria"/>
</dbReference>
<dbReference type="PANTHER" id="PTHR39173">
    <property type="entry name" value="ACETYLTRANSFERASE"/>
    <property type="match status" value="1"/>
</dbReference>
<sequence length="171" mass="19772">MLEIRPLSLQDEQAFFDYQQALLVEDNPFLEIYVVEDFQDFLEKAALYTKQAPQEGMSRLTHFYGFYNGTIVGQVDCFWDSDKPVINELGHVGYKVAKPYRRQGFAQELLQFARKVFAKRGEKQILLTVLEANHASRTLLKKLGAVEEGLIPITYQNQEVTVARYWLKTGE</sequence>